<dbReference type="AlphaFoldDB" id="A0A397UQ92"/>
<organism evidence="2 3">
    <name type="scientific">Gigaspora rosea</name>
    <dbReference type="NCBI Taxonomy" id="44941"/>
    <lineage>
        <taxon>Eukaryota</taxon>
        <taxon>Fungi</taxon>
        <taxon>Fungi incertae sedis</taxon>
        <taxon>Mucoromycota</taxon>
        <taxon>Glomeromycotina</taxon>
        <taxon>Glomeromycetes</taxon>
        <taxon>Diversisporales</taxon>
        <taxon>Gigasporaceae</taxon>
        <taxon>Gigaspora</taxon>
    </lineage>
</organism>
<gene>
    <name evidence="2" type="ORF">C2G38_2257913</name>
</gene>
<reference evidence="2 3" key="1">
    <citation type="submission" date="2018-06" db="EMBL/GenBank/DDBJ databases">
        <title>Comparative genomics reveals the genomic features of Rhizophagus irregularis, R. cerebriforme, R. diaphanum and Gigaspora rosea, and their symbiotic lifestyle signature.</title>
        <authorList>
            <person name="Morin E."/>
            <person name="San Clemente H."/>
            <person name="Chen E.C.H."/>
            <person name="De La Providencia I."/>
            <person name="Hainaut M."/>
            <person name="Kuo A."/>
            <person name="Kohler A."/>
            <person name="Murat C."/>
            <person name="Tang N."/>
            <person name="Roy S."/>
            <person name="Loubradou J."/>
            <person name="Henrissat B."/>
            <person name="Grigoriev I.V."/>
            <person name="Corradi N."/>
            <person name="Roux C."/>
            <person name="Martin F.M."/>
        </authorList>
    </citation>
    <scope>NUCLEOTIDE SEQUENCE [LARGE SCALE GENOMIC DNA]</scope>
    <source>
        <strain evidence="2 3">DAOM 194757</strain>
    </source>
</reference>
<dbReference type="EMBL" id="QKWP01001020">
    <property type="protein sequence ID" value="RIB12475.1"/>
    <property type="molecule type" value="Genomic_DNA"/>
</dbReference>
<keyword evidence="3" id="KW-1185">Reference proteome</keyword>
<name>A0A397UQ92_9GLOM</name>
<evidence type="ECO:0000313" key="2">
    <source>
        <dbReference type="EMBL" id="RIB12475.1"/>
    </source>
</evidence>
<sequence>MLIRALTPEQGEEFQELNDENLDNTLNDEQIFAALDFILEVLKYAITKNEKNPRQKNKRYNGWPNVRYYKAKIKKNYFLVIQEEEAVYLGVLDPYYDLDKAVKKPLKDARFGSNIEQNDKLEVLLKEVATECDTLIQELVPKEKKLIREPKDPQGYRTGIGTKKDVGKE</sequence>
<proteinExistence type="predicted"/>
<comment type="caution">
    <text evidence="2">The sequence shown here is derived from an EMBL/GenBank/DDBJ whole genome shotgun (WGS) entry which is preliminary data.</text>
</comment>
<feature type="region of interest" description="Disordered" evidence="1">
    <location>
        <begin position="147"/>
        <end position="169"/>
    </location>
</feature>
<dbReference type="Proteomes" id="UP000266673">
    <property type="component" value="Unassembled WGS sequence"/>
</dbReference>
<dbReference type="OrthoDB" id="10583636at2759"/>
<evidence type="ECO:0000256" key="1">
    <source>
        <dbReference type="SAM" id="MobiDB-lite"/>
    </source>
</evidence>
<evidence type="ECO:0000313" key="3">
    <source>
        <dbReference type="Proteomes" id="UP000266673"/>
    </source>
</evidence>
<protein>
    <submittedName>
        <fullName evidence="2">Uncharacterized protein</fullName>
    </submittedName>
</protein>
<accession>A0A397UQ92</accession>